<sequence>MLEIIQDNAAETGDRNDALADLANLYYNKPRKRYEDLDKAAAYARRVLNGRSTSAKTDAQQRAIKLLALVAIDKKDFRQAEKWLPRLEKSYRLDLKLRLAYAYCDADKDFKDDDWARATGLAKEAIVASIDMQDPVRETQARQIIALVHARQQDPAAEAELLDIVNRFRKAGSRYYQTTYAALSEYNYYIGDQLRSLYYSMEAIKTMKASGDSGMAADIYFNHAVVCTDNDEYAKGFNYMRLAIERYGERAGRYNLSDPLMLYTAEYIFGKAGSHERDMRLMQQLLQKAPPQTASDRVYRNLIMGCIFRRMGKHAKSEEYCKRAYDVSQKYHIHIALTTATLAQLYVESRQFAKARPLLLAEAKFPETYWTNGSKLHIHFMSFLADSATGYCYDAMRHLSACSTINNVNLKRSKEQEGQKLRMAFEAQQREDEIKIKDRDIRLLNQNVNIQQERVRNANLTMVMAVVAAIFVIIIAGLIFSKYRERTINSREIEHKNMIITEKNQILEHLLTEKEWLLKEVHHRVKNNLHTIICLLESQASYLGNEALKALETSQNRIYAMSLIHQKLYQSEDIKTVDMRSYFTEFLHFLSDTFGTSKEIRVIQEIDPIKLPTGLAIPLALIVNESVTNAYKYAFPGKTKGLIHVSLHERDGRLSLIVEDNGIGWDESSYNSQSSLGIQLIKGLSEDLGARVLFESRGGTRISLALQYEADRWVGLVVRPLSL</sequence>
<name>A0ABQ2ILF4_9BACT</name>
<proteinExistence type="predicted"/>
<dbReference type="Pfam" id="PF07568">
    <property type="entry name" value="HisKA_2"/>
    <property type="match status" value="1"/>
</dbReference>
<dbReference type="Gene3D" id="3.30.450.20">
    <property type="entry name" value="PAS domain"/>
    <property type="match status" value="1"/>
</dbReference>
<keyword evidence="4" id="KW-0808">Transferase</keyword>
<dbReference type="Pfam" id="PF02518">
    <property type="entry name" value="HATPase_c"/>
    <property type="match status" value="1"/>
</dbReference>
<accession>A0ABQ2ILF4</accession>
<evidence type="ECO:0000259" key="9">
    <source>
        <dbReference type="PROSITE" id="PS50109"/>
    </source>
</evidence>
<evidence type="ECO:0000313" key="10">
    <source>
        <dbReference type="EMBL" id="GGN12329.1"/>
    </source>
</evidence>
<dbReference type="InterPro" id="IPR003594">
    <property type="entry name" value="HATPase_dom"/>
</dbReference>
<dbReference type="InterPro" id="IPR036890">
    <property type="entry name" value="HATPase_C_sf"/>
</dbReference>
<dbReference type="PROSITE" id="PS50109">
    <property type="entry name" value="HIS_KIN"/>
    <property type="match status" value="1"/>
</dbReference>
<keyword evidence="5" id="KW-0547">Nucleotide-binding</keyword>
<dbReference type="Proteomes" id="UP000632339">
    <property type="component" value="Unassembled WGS sequence"/>
</dbReference>
<dbReference type="PANTHER" id="PTHR41523">
    <property type="entry name" value="TWO-COMPONENT SYSTEM SENSOR PROTEIN"/>
    <property type="match status" value="1"/>
</dbReference>
<gene>
    <name evidence="10" type="ORF">GCM10010967_55460</name>
</gene>
<dbReference type="EMBL" id="BMLI01000004">
    <property type="protein sequence ID" value="GGN12329.1"/>
    <property type="molecule type" value="Genomic_DNA"/>
</dbReference>
<feature type="domain" description="Histidine kinase" evidence="9">
    <location>
        <begin position="520"/>
        <end position="710"/>
    </location>
</feature>
<keyword evidence="8" id="KW-0472">Membrane</keyword>
<comment type="caution">
    <text evidence="10">The sequence shown here is derived from an EMBL/GenBank/DDBJ whole genome shotgun (WGS) entry which is preliminary data.</text>
</comment>
<organism evidence="10 11">
    <name type="scientific">Dyadobacter beijingensis</name>
    <dbReference type="NCBI Taxonomy" id="365489"/>
    <lineage>
        <taxon>Bacteria</taxon>
        <taxon>Pseudomonadati</taxon>
        <taxon>Bacteroidota</taxon>
        <taxon>Cytophagia</taxon>
        <taxon>Cytophagales</taxon>
        <taxon>Spirosomataceae</taxon>
        <taxon>Dyadobacter</taxon>
    </lineage>
</organism>
<evidence type="ECO:0000256" key="3">
    <source>
        <dbReference type="ARBA" id="ARBA00022553"/>
    </source>
</evidence>
<evidence type="ECO:0000256" key="1">
    <source>
        <dbReference type="ARBA" id="ARBA00000085"/>
    </source>
</evidence>
<keyword evidence="6" id="KW-0418">Kinase</keyword>
<evidence type="ECO:0000256" key="6">
    <source>
        <dbReference type="ARBA" id="ARBA00022777"/>
    </source>
</evidence>
<evidence type="ECO:0000256" key="8">
    <source>
        <dbReference type="SAM" id="Phobius"/>
    </source>
</evidence>
<dbReference type="SMART" id="SM00387">
    <property type="entry name" value="HATPase_c"/>
    <property type="match status" value="1"/>
</dbReference>
<dbReference type="PANTHER" id="PTHR41523:SF8">
    <property type="entry name" value="ETHYLENE RESPONSE SENSOR PROTEIN"/>
    <property type="match status" value="1"/>
</dbReference>
<dbReference type="Gene3D" id="1.25.40.10">
    <property type="entry name" value="Tetratricopeptide repeat domain"/>
    <property type="match status" value="1"/>
</dbReference>
<dbReference type="InterPro" id="IPR011495">
    <property type="entry name" value="Sig_transdc_His_kin_sub2_dim/P"/>
</dbReference>
<feature type="transmembrane region" description="Helical" evidence="8">
    <location>
        <begin position="460"/>
        <end position="481"/>
    </location>
</feature>
<keyword evidence="7" id="KW-0067">ATP-binding</keyword>
<keyword evidence="8" id="KW-1133">Transmembrane helix</keyword>
<evidence type="ECO:0000256" key="4">
    <source>
        <dbReference type="ARBA" id="ARBA00022679"/>
    </source>
</evidence>
<evidence type="ECO:0000256" key="5">
    <source>
        <dbReference type="ARBA" id="ARBA00022741"/>
    </source>
</evidence>
<dbReference type="InterPro" id="IPR005467">
    <property type="entry name" value="His_kinase_dom"/>
</dbReference>
<dbReference type="EC" id="2.7.13.3" evidence="2"/>
<dbReference type="InterPro" id="IPR011990">
    <property type="entry name" value="TPR-like_helical_dom_sf"/>
</dbReference>
<protein>
    <recommendedName>
        <fullName evidence="2">histidine kinase</fullName>
        <ecNumber evidence="2">2.7.13.3</ecNumber>
    </recommendedName>
</protein>
<reference evidence="11" key="1">
    <citation type="journal article" date="2019" name="Int. J. Syst. Evol. Microbiol.">
        <title>The Global Catalogue of Microorganisms (GCM) 10K type strain sequencing project: providing services to taxonomists for standard genome sequencing and annotation.</title>
        <authorList>
            <consortium name="The Broad Institute Genomics Platform"/>
            <consortium name="The Broad Institute Genome Sequencing Center for Infectious Disease"/>
            <person name="Wu L."/>
            <person name="Ma J."/>
        </authorList>
    </citation>
    <scope>NUCLEOTIDE SEQUENCE [LARGE SCALE GENOMIC DNA]</scope>
    <source>
        <strain evidence="11">CGMCC 1.6375</strain>
    </source>
</reference>
<evidence type="ECO:0000256" key="7">
    <source>
        <dbReference type="ARBA" id="ARBA00022840"/>
    </source>
</evidence>
<dbReference type="Gene3D" id="3.30.565.10">
    <property type="entry name" value="Histidine kinase-like ATPase, C-terminal domain"/>
    <property type="match status" value="1"/>
</dbReference>
<evidence type="ECO:0000256" key="2">
    <source>
        <dbReference type="ARBA" id="ARBA00012438"/>
    </source>
</evidence>
<keyword evidence="3" id="KW-0597">Phosphoprotein</keyword>
<keyword evidence="8" id="KW-0812">Transmembrane</keyword>
<dbReference type="SUPFAM" id="SSF55874">
    <property type="entry name" value="ATPase domain of HSP90 chaperone/DNA topoisomerase II/histidine kinase"/>
    <property type="match status" value="1"/>
</dbReference>
<comment type="catalytic activity">
    <reaction evidence="1">
        <text>ATP + protein L-histidine = ADP + protein N-phospho-L-histidine.</text>
        <dbReference type="EC" id="2.7.13.3"/>
    </reaction>
</comment>
<keyword evidence="11" id="KW-1185">Reference proteome</keyword>
<evidence type="ECO:0000313" key="11">
    <source>
        <dbReference type="Proteomes" id="UP000632339"/>
    </source>
</evidence>